<feature type="transmembrane region" description="Helical" evidence="6">
    <location>
        <begin position="61"/>
        <end position="81"/>
    </location>
</feature>
<name>A0A6A9QGY0_ACIIN</name>
<evidence type="ECO:0000256" key="2">
    <source>
        <dbReference type="ARBA" id="ARBA00022475"/>
    </source>
</evidence>
<evidence type="ECO:0000256" key="3">
    <source>
        <dbReference type="ARBA" id="ARBA00022692"/>
    </source>
</evidence>
<feature type="transmembrane region" description="Helical" evidence="6">
    <location>
        <begin position="119"/>
        <end position="138"/>
    </location>
</feature>
<feature type="transmembrane region" description="Helical" evidence="6">
    <location>
        <begin position="6"/>
        <end position="25"/>
    </location>
</feature>
<dbReference type="GO" id="GO:0005886">
    <property type="term" value="C:plasma membrane"/>
    <property type="evidence" value="ECO:0007669"/>
    <property type="project" value="UniProtKB-SubCell"/>
</dbReference>
<evidence type="ECO:0000256" key="5">
    <source>
        <dbReference type="ARBA" id="ARBA00023136"/>
    </source>
</evidence>
<protein>
    <submittedName>
        <fullName evidence="8">Trimeric intracellular cation channel family protein</fullName>
    </submittedName>
</protein>
<proteinExistence type="predicted"/>
<keyword evidence="5 6" id="KW-0472">Membrane</keyword>
<evidence type="ECO:0000259" key="7">
    <source>
        <dbReference type="Pfam" id="PF03458"/>
    </source>
</evidence>
<gene>
    <name evidence="8" type="ORF">D1867_10030</name>
</gene>
<evidence type="ECO:0000256" key="6">
    <source>
        <dbReference type="SAM" id="Phobius"/>
    </source>
</evidence>
<dbReference type="RefSeq" id="WP_155864010.1">
    <property type="nucleotide sequence ID" value="NZ_WFIY01000004.1"/>
</dbReference>
<evidence type="ECO:0000313" key="8">
    <source>
        <dbReference type="EMBL" id="MUM65575.1"/>
    </source>
</evidence>
<feature type="transmembrane region" description="Helical" evidence="6">
    <location>
        <begin position="32"/>
        <end position="55"/>
    </location>
</feature>
<accession>A0A6A9QGY0</accession>
<sequence length="206" mass="21933">MSLILLITNYIGIIAFSISGSMKAIEKKMDLLGVITLGFSTSLAGGILADLLLGITPPTNLIYIPYPTASFITSIVTFAFYKKFTHVSKPLIYADALGLGAFTASGASLAFSLRPDPLLVIMVGTITAVGGGVLRDILANEIPLVLTKEFYASASIIGSTIYYGLAELGVQTGFLTTLVLLLTFTLRLLAIRMKWKLPSSAVFDKS</sequence>
<evidence type="ECO:0000256" key="1">
    <source>
        <dbReference type="ARBA" id="ARBA00004651"/>
    </source>
</evidence>
<feature type="transmembrane region" description="Helical" evidence="6">
    <location>
        <begin position="172"/>
        <end position="190"/>
    </location>
</feature>
<reference evidence="8 9" key="1">
    <citation type="submission" date="2019-10" db="EMBL/GenBank/DDBJ databases">
        <title>Genome Sequences from Six Type Strain Members of the Archaeal Family Sulfolobaceae: Acidianus ambivalens, Acidianus infernus, Metallosphaera prunae, Stygiolobus azoricus, Sulfolobus metallicus, and Sulfurisphaera ohwakuensis.</title>
        <authorList>
            <person name="Counts J.A."/>
            <person name="Kelly R.M."/>
        </authorList>
    </citation>
    <scope>NUCLEOTIDE SEQUENCE [LARGE SCALE GENOMIC DNA]</scope>
    <source>
        <strain evidence="8 9">DSM 3191</strain>
    </source>
</reference>
<organism evidence="8 9">
    <name type="scientific">Acidianus infernus</name>
    <dbReference type="NCBI Taxonomy" id="12915"/>
    <lineage>
        <taxon>Archaea</taxon>
        <taxon>Thermoproteota</taxon>
        <taxon>Thermoprotei</taxon>
        <taxon>Sulfolobales</taxon>
        <taxon>Sulfolobaceae</taxon>
        <taxon>Acidianus</taxon>
    </lineage>
</organism>
<evidence type="ECO:0000313" key="9">
    <source>
        <dbReference type="Proteomes" id="UP000440125"/>
    </source>
</evidence>
<dbReference type="PANTHER" id="PTHR30506:SF3">
    <property type="entry name" value="UPF0126 INNER MEMBRANE PROTEIN YADS-RELATED"/>
    <property type="match status" value="1"/>
</dbReference>
<feature type="domain" description="Glycine transporter" evidence="7">
    <location>
        <begin position="93"/>
        <end position="165"/>
    </location>
</feature>
<feature type="transmembrane region" description="Helical" evidence="6">
    <location>
        <begin position="93"/>
        <end position="113"/>
    </location>
</feature>
<dbReference type="EMBL" id="WFIY01000004">
    <property type="protein sequence ID" value="MUM65575.1"/>
    <property type="molecule type" value="Genomic_DNA"/>
</dbReference>
<keyword evidence="9" id="KW-1185">Reference proteome</keyword>
<comment type="subcellular location">
    <subcellularLocation>
        <location evidence="1">Cell membrane</location>
        <topology evidence="1">Multi-pass membrane protein</topology>
    </subcellularLocation>
</comment>
<comment type="caution">
    <text evidence="8">The sequence shown here is derived from an EMBL/GenBank/DDBJ whole genome shotgun (WGS) entry which is preliminary data.</text>
</comment>
<dbReference type="Proteomes" id="UP000440125">
    <property type="component" value="Unassembled WGS sequence"/>
</dbReference>
<dbReference type="InterPro" id="IPR005115">
    <property type="entry name" value="Gly_transporter"/>
</dbReference>
<dbReference type="AlphaFoldDB" id="A0A6A9QGY0"/>
<feature type="domain" description="Glycine transporter" evidence="7">
    <location>
        <begin position="7"/>
        <end position="81"/>
    </location>
</feature>
<keyword evidence="3 6" id="KW-0812">Transmembrane</keyword>
<keyword evidence="4 6" id="KW-1133">Transmembrane helix</keyword>
<keyword evidence="2" id="KW-1003">Cell membrane</keyword>
<dbReference type="Pfam" id="PF03458">
    <property type="entry name" value="Gly_transporter"/>
    <property type="match status" value="2"/>
</dbReference>
<dbReference type="PANTHER" id="PTHR30506">
    <property type="entry name" value="INNER MEMBRANE PROTEIN"/>
    <property type="match status" value="1"/>
</dbReference>
<dbReference type="OrthoDB" id="116318at2157"/>
<evidence type="ECO:0000256" key="4">
    <source>
        <dbReference type="ARBA" id="ARBA00022989"/>
    </source>
</evidence>